<evidence type="ECO:0000313" key="1">
    <source>
        <dbReference type="EMBL" id="TGK41241.1"/>
    </source>
</evidence>
<sequence length="128" mass="14675">MGNVSQDRYDVFPIGSYTVGDEWHVVSEQIDNGSIVSDCSICGGLNNSFNLGPWFTCPTCPPGYIQTPHLMLCFDSSQFVQCCISTCTIHSCNTCHVPNWYTKYKVFRYRFMQWEYVSEYTVPGLFYV</sequence>
<protein>
    <submittedName>
        <fullName evidence="1">Uncharacterized protein</fullName>
    </submittedName>
</protein>
<dbReference type="EMBL" id="RQEY01000012">
    <property type="protein sequence ID" value="TGK41241.1"/>
    <property type="molecule type" value="Genomic_DNA"/>
</dbReference>
<organism evidence="1 2">
    <name type="scientific">Leptospira andrefontaineae</name>
    <dbReference type="NCBI Taxonomy" id="2484976"/>
    <lineage>
        <taxon>Bacteria</taxon>
        <taxon>Pseudomonadati</taxon>
        <taxon>Spirochaetota</taxon>
        <taxon>Spirochaetia</taxon>
        <taxon>Leptospirales</taxon>
        <taxon>Leptospiraceae</taxon>
        <taxon>Leptospira</taxon>
    </lineage>
</organism>
<name>A0A4R9H6L5_9LEPT</name>
<proteinExistence type="predicted"/>
<evidence type="ECO:0000313" key="2">
    <source>
        <dbReference type="Proteomes" id="UP000298097"/>
    </source>
</evidence>
<gene>
    <name evidence="1" type="ORF">EHO65_07365</name>
</gene>
<dbReference type="OrthoDB" id="332287at2"/>
<comment type="caution">
    <text evidence="1">The sequence shown here is derived from an EMBL/GenBank/DDBJ whole genome shotgun (WGS) entry which is preliminary data.</text>
</comment>
<dbReference type="Proteomes" id="UP000298097">
    <property type="component" value="Unassembled WGS sequence"/>
</dbReference>
<reference evidence="1" key="1">
    <citation type="journal article" date="2019" name="PLoS Negl. Trop. Dis.">
        <title>Revisiting the worldwide diversity of Leptospira species in the environment.</title>
        <authorList>
            <person name="Vincent A.T."/>
            <person name="Schiettekatte O."/>
            <person name="Bourhy P."/>
            <person name="Veyrier F.J."/>
            <person name="Picardeau M."/>
        </authorList>
    </citation>
    <scope>NUCLEOTIDE SEQUENCE [LARGE SCALE GENOMIC DNA]</scope>
    <source>
        <strain evidence="1">201800301</strain>
    </source>
</reference>
<accession>A0A4R9H6L5</accession>
<keyword evidence="2" id="KW-1185">Reference proteome</keyword>
<dbReference type="AlphaFoldDB" id="A0A4R9H6L5"/>